<protein>
    <submittedName>
        <fullName evidence="4">ABC-2 type transport system ATP-binding protein</fullName>
    </submittedName>
</protein>
<dbReference type="SUPFAM" id="SSF52540">
    <property type="entry name" value="P-loop containing nucleoside triphosphate hydrolases"/>
    <property type="match status" value="1"/>
</dbReference>
<dbReference type="PROSITE" id="PS50893">
    <property type="entry name" value="ABC_TRANSPORTER_2"/>
    <property type="match status" value="1"/>
</dbReference>
<reference evidence="4 5" key="1">
    <citation type="submission" date="2018-05" db="EMBL/GenBank/DDBJ databases">
        <title>The Hungate 1000. A catalogue of reference genomes from the rumen microbiome.</title>
        <authorList>
            <person name="Kelly W."/>
        </authorList>
    </citation>
    <scope>NUCLEOTIDE SEQUENCE [LARGE SCALE GENOMIC DNA]</scope>
    <source>
        <strain evidence="4 5">NLAE-zl-C242</strain>
    </source>
</reference>
<dbReference type="Gene3D" id="3.40.50.300">
    <property type="entry name" value="P-loop containing nucleotide triphosphate hydrolases"/>
    <property type="match status" value="1"/>
</dbReference>
<comment type="caution">
    <text evidence="4">The sequence shown here is derived from an EMBL/GenBank/DDBJ whole genome shotgun (WGS) entry which is preliminary data.</text>
</comment>
<accession>A0A2Y9CAK3</accession>
<dbReference type="AlphaFoldDB" id="A0A2Y9CAK3"/>
<keyword evidence="5" id="KW-1185">Reference proteome</keyword>
<gene>
    <name evidence="4" type="ORF">A8806_114124</name>
</gene>
<sequence length="297" mass="34066">MLVTIKNLQVYYGRQLALEIDRPLEINKGERIGIIGSNGAGKSTFVKTMLGLTSYKGRIQTELKPEQMAAHLQFNDYVSTMSVRHVLETLLDTSISKNSRLQELITYFEFEECLKKHYKSLSGGQKQRLTIIMVMMQDAPLTFYDEVTSGLDFETRQRLMERLLKWYEGKSNTLCIVSHYYEELELLANKLLILDQGKVIDYGEKETLFRKYCGNSIITLDAGEEHGRLTEPYRKLEAPSHLIALACRGKTEEEDIAKLLIRNNVNFKRSSSDIEIMSINAKKAYYQERGNGGVDHD</sequence>
<evidence type="ECO:0000313" key="4">
    <source>
        <dbReference type="EMBL" id="PWJ23498.1"/>
    </source>
</evidence>
<evidence type="ECO:0000256" key="2">
    <source>
        <dbReference type="ARBA" id="ARBA00022840"/>
    </source>
</evidence>
<dbReference type="PROSITE" id="PS00211">
    <property type="entry name" value="ABC_TRANSPORTER_1"/>
    <property type="match status" value="1"/>
</dbReference>
<evidence type="ECO:0000313" key="5">
    <source>
        <dbReference type="Proteomes" id="UP000245845"/>
    </source>
</evidence>
<dbReference type="RefSeq" id="WP_109733013.1">
    <property type="nucleotide sequence ID" value="NZ_BAAACK010000015.1"/>
</dbReference>
<dbReference type="OrthoDB" id="9776369at2"/>
<dbReference type="InterPro" id="IPR003439">
    <property type="entry name" value="ABC_transporter-like_ATP-bd"/>
</dbReference>
<dbReference type="GO" id="GO:0016887">
    <property type="term" value="F:ATP hydrolysis activity"/>
    <property type="evidence" value="ECO:0007669"/>
    <property type="project" value="InterPro"/>
</dbReference>
<evidence type="ECO:0000256" key="1">
    <source>
        <dbReference type="ARBA" id="ARBA00022741"/>
    </source>
</evidence>
<evidence type="ECO:0000259" key="3">
    <source>
        <dbReference type="PROSITE" id="PS50893"/>
    </source>
</evidence>
<keyword evidence="1" id="KW-0547">Nucleotide-binding</keyword>
<dbReference type="PANTHER" id="PTHR43582:SF2">
    <property type="entry name" value="LINEARMYCIN RESISTANCE ATP-BINDING PROTEIN LNRL"/>
    <property type="match status" value="1"/>
</dbReference>
<feature type="domain" description="ABC transporter" evidence="3">
    <location>
        <begin position="3"/>
        <end position="221"/>
    </location>
</feature>
<dbReference type="Proteomes" id="UP000245845">
    <property type="component" value="Unassembled WGS sequence"/>
</dbReference>
<dbReference type="InterPro" id="IPR027417">
    <property type="entry name" value="P-loop_NTPase"/>
</dbReference>
<dbReference type="GO" id="GO:0005524">
    <property type="term" value="F:ATP binding"/>
    <property type="evidence" value="ECO:0007669"/>
    <property type="project" value="UniProtKB-KW"/>
</dbReference>
<keyword evidence="2 4" id="KW-0067">ATP-binding</keyword>
<dbReference type="InterPro" id="IPR017871">
    <property type="entry name" value="ABC_transporter-like_CS"/>
</dbReference>
<organism evidence="4 5">
    <name type="scientific">Faecalicatena orotica</name>
    <dbReference type="NCBI Taxonomy" id="1544"/>
    <lineage>
        <taxon>Bacteria</taxon>
        <taxon>Bacillati</taxon>
        <taxon>Bacillota</taxon>
        <taxon>Clostridia</taxon>
        <taxon>Lachnospirales</taxon>
        <taxon>Lachnospiraceae</taxon>
        <taxon>Faecalicatena</taxon>
    </lineage>
</organism>
<name>A0A2Y9CAK3_9FIRM</name>
<dbReference type="InterPro" id="IPR003593">
    <property type="entry name" value="AAA+_ATPase"/>
</dbReference>
<dbReference type="PANTHER" id="PTHR43582">
    <property type="entry name" value="LINEARMYCIN RESISTANCE ATP-BINDING PROTEIN LNRL"/>
    <property type="match status" value="1"/>
</dbReference>
<dbReference type="Pfam" id="PF00005">
    <property type="entry name" value="ABC_tran"/>
    <property type="match status" value="1"/>
</dbReference>
<dbReference type="SMART" id="SM00382">
    <property type="entry name" value="AAA"/>
    <property type="match status" value="1"/>
</dbReference>
<proteinExistence type="predicted"/>
<dbReference type="EMBL" id="QGDL01000014">
    <property type="protein sequence ID" value="PWJ23498.1"/>
    <property type="molecule type" value="Genomic_DNA"/>
</dbReference>